<dbReference type="RefSeq" id="WP_317064945.1">
    <property type="nucleotide sequence ID" value="NZ_WBKO01000001.1"/>
</dbReference>
<dbReference type="EMBL" id="WBKO01000001">
    <property type="protein sequence ID" value="MDV2481925.1"/>
    <property type="molecule type" value="Genomic_DNA"/>
</dbReference>
<dbReference type="Pfam" id="PF12675">
    <property type="entry name" value="DUF3795"/>
    <property type="match status" value="1"/>
</dbReference>
<evidence type="ECO:0000313" key="2">
    <source>
        <dbReference type="Proteomes" id="UP001281203"/>
    </source>
</evidence>
<dbReference type="InterPro" id="IPR024227">
    <property type="entry name" value="DUF3795"/>
</dbReference>
<protein>
    <submittedName>
        <fullName evidence="1">DUF3795 domain-containing protein</fullName>
    </submittedName>
</protein>
<comment type="caution">
    <text evidence="1">The sequence shown here is derived from an EMBL/GenBank/DDBJ whole genome shotgun (WGS) entry which is preliminary data.</text>
</comment>
<accession>A0ABU3X2D0</accession>
<reference evidence="1 2" key="1">
    <citation type="submission" date="2019-10" db="EMBL/GenBank/DDBJ databases">
        <title>Isolation and characterization of Methanoculleus sp. Wushi-C6 from a hot spring well.</title>
        <authorList>
            <person name="Chen S.-C."/>
            <person name="Lan Z.-H."/>
            <person name="You Y.-T."/>
            <person name="Lai M.-C."/>
        </authorList>
    </citation>
    <scope>NUCLEOTIDE SEQUENCE [LARGE SCALE GENOMIC DNA]</scope>
    <source>
        <strain evidence="1 2">Wushi-C6</strain>
    </source>
</reference>
<sequence>MTHLSSDLIASCGMNCGLCIAYLREKNQCPGCRTEDAARLPRYCAECRIRNCEDRTGDYCYDCAGYPCPRLKRLDKRYTTKYRMSMLENLREIRERGVAAFVEQEEVRWRCPQCGSILSVHRDRCPHCGQAW</sequence>
<proteinExistence type="predicted"/>
<dbReference type="Proteomes" id="UP001281203">
    <property type="component" value="Unassembled WGS sequence"/>
</dbReference>
<gene>
    <name evidence="1" type="ORF">F8E02_07855</name>
</gene>
<evidence type="ECO:0000313" key="1">
    <source>
        <dbReference type="EMBL" id="MDV2481925.1"/>
    </source>
</evidence>
<name>A0ABU3X2D0_9EURY</name>
<keyword evidence="2" id="KW-1185">Reference proteome</keyword>
<organism evidence="1 2">
    <name type="scientific">Methanoculleus caldifontis</name>
    <dbReference type="NCBI Taxonomy" id="2651577"/>
    <lineage>
        <taxon>Archaea</taxon>
        <taxon>Methanobacteriati</taxon>
        <taxon>Methanobacteriota</taxon>
        <taxon>Stenosarchaea group</taxon>
        <taxon>Methanomicrobia</taxon>
        <taxon>Methanomicrobiales</taxon>
        <taxon>Methanomicrobiaceae</taxon>
        <taxon>Methanoculleus</taxon>
    </lineage>
</organism>